<keyword evidence="1" id="KW-0812">Transmembrane</keyword>
<keyword evidence="1" id="KW-1133">Transmembrane helix</keyword>
<dbReference type="AlphaFoldDB" id="A0A9K3GHS8"/>
<feature type="transmembrane region" description="Helical" evidence="1">
    <location>
        <begin position="78"/>
        <end position="95"/>
    </location>
</feature>
<feature type="transmembrane region" description="Helical" evidence="1">
    <location>
        <begin position="153"/>
        <end position="171"/>
    </location>
</feature>
<proteinExistence type="predicted"/>
<comment type="caution">
    <text evidence="2">The sequence shown here is derived from an EMBL/GenBank/DDBJ whole genome shotgun (WGS) entry which is preliminary data.</text>
</comment>
<feature type="transmembrane region" description="Helical" evidence="1">
    <location>
        <begin position="177"/>
        <end position="198"/>
    </location>
</feature>
<evidence type="ECO:0000313" key="3">
    <source>
        <dbReference type="Proteomes" id="UP000265618"/>
    </source>
</evidence>
<reference evidence="2 3" key="1">
    <citation type="journal article" date="2018" name="PLoS ONE">
        <title>The draft genome of Kipferlia bialata reveals reductive genome evolution in fornicate parasites.</title>
        <authorList>
            <person name="Tanifuji G."/>
            <person name="Takabayashi S."/>
            <person name="Kume K."/>
            <person name="Takagi M."/>
            <person name="Nakayama T."/>
            <person name="Kamikawa R."/>
            <person name="Inagaki Y."/>
            <person name="Hashimoto T."/>
        </authorList>
    </citation>
    <scope>NUCLEOTIDE SEQUENCE [LARGE SCALE GENOMIC DNA]</scope>
    <source>
        <strain evidence="2">NY0173</strain>
    </source>
</reference>
<gene>
    <name evidence="2" type="ORF">KIPB_004002</name>
</gene>
<accession>A0A9K3GHS8</accession>
<name>A0A9K3GHS8_9EUKA</name>
<evidence type="ECO:0000313" key="2">
    <source>
        <dbReference type="EMBL" id="GIQ82800.1"/>
    </source>
</evidence>
<feature type="transmembrane region" description="Helical" evidence="1">
    <location>
        <begin position="26"/>
        <end position="43"/>
    </location>
</feature>
<keyword evidence="1" id="KW-0472">Membrane</keyword>
<dbReference type="EMBL" id="BDIP01000818">
    <property type="protein sequence ID" value="GIQ82800.1"/>
    <property type="molecule type" value="Genomic_DNA"/>
</dbReference>
<sequence>MIRETEVAVGHASGFQPQMFSTRGGLYLYFLTSAMCLVVGQKIQRNPRLSLFPCILMYRNVLSMLHHTPSWYRAKFSLSLLTSTSVVACICGVCGSPIATVILYVVCAGLSVAVALHLTSAFKDTYRRNYDRVYGQLQQVCVVSNERHEALRIVLGLITLVCISIVCPPRVHSMAVYTSWVALFLVRAFPGLSSLMFLDRSPARDYLYKHGDVPAVLVSGRFGGLAMESLRSGVRPPELRQFFRAYIIPLLRQEWMQHQATVTAMFACISAGAAPVSELTVALRSVAGLFIAVLPRWWEIPVNWVVKSILPQMQDDNMFSAFHHVPSQETVRSRLVSKSSAASPYEQILNLLGVVSLCPSMHGHDIKSMRTSILMGSVYQYRLRHPEWPWELRPLPHYMVDPEATRDSEDSFFVPRVHWVCNTYSCRRTHTSGLCARSLINGKLGPVYCSEDMRSLMDSPPYMAPTDHSMFTKHGDPNVKGCYKIWKLDTGLLVTINKMKRFHFAYFPHKEKILSFYTAVCAFPEYQIKLGLHELTPTHIYHGNADELGTFWQLSFIQPILPCPCGDIDIPSLYDYDRFREEGAGKFSDIDAFLQWNSDSTAFADSSAYPVTRTLQRISSEFCLMSEIPECCLGRILMAAEPLIAGSASSEVTACLFLLRRLRRILMELRLTPSGASPHRRVITNQRKPRSWFGDSASLALLVAGFFSYVDRIAMSDATIAALNHPAGLMYPGDHVSIRHSCSLFLLLDQLIPIRGFYPCFREFVRDIMIGTFHGFDMGFTRPRIVCHSQEYDLVGEAFVTLSDPGATTTTGVTLRLLLGTMLKILRKGYLCEEWEVSLNLATSIGRRQNMMSIIEHRMCFLTDRVVIGSRTALVEWLKVDRFILTHMCEDLSAFVEKCVPDHRADLVPVLKDIAAHAEVNAVLYDEWAEEEIRSVSEEPHESCSVHHGLYMSPEVDGTGHVNGSHF</sequence>
<evidence type="ECO:0000256" key="1">
    <source>
        <dbReference type="SAM" id="Phobius"/>
    </source>
</evidence>
<dbReference type="Proteomes" id="UP000265618">
    <property type="component" value="Unassembled WGS sequence"/>
</dbReference>
<organism evidence="2 3">
    <name type="scientific">Kipferlia bialata</name>
    <dbReference type="NCBI Taxonomy" id="797122"/>
    <lineage>
        <taxon>Eukaryota</taxon>
        <taxon>Metamonada</taxon>
        <taxon>Carpediemonas-like organisms</taxon>
        <taxon>Kipferlia</taxon>
    </lineage>
</organism>
<keyword evidence="3" id="KW-1185">Reference proteome</keyword>
<feature type="transmembrane region" description="Helical" evidence="1">
    <location>
        <begin position="101"/>
        <end position="122"/>
    </location>
</feature>
<protein>
    <submittedName>
        <fullName evidence="2">Uncharacterized protein</fullName>
    </submittedName>
</protein>